<evidence type="ECO:0000313" key="4">
    <source>
        <dbReference type="Proteomes" id="UP000179769"/>
    </source>
</evidence>
<dbReference type="Pfam" id="PF07228">
    <property type="entry name" value="SpoIIE"/>
    <property type="match status" value="1"/>
</dbReference>
<sequence length="206" mass="22464">MVLPVQHVLGARTVEQVLLARFVPNPTLALVDTLPGLQMTTCIYAVYDPHSARITIANAGHLPPLLVLPDEDPDYLVLDPGLPLGVGIGGHGFSETTINLPAGSGIVLFTDGLVERRRALADGLDQMRRNLREQLRRRRVPPPTGAARTTGVGHVAAFRRGAGRDRTRWHRETTGGPKGPRACCWNCACWPRTFRPGPTMTPPCWC</sequence>
<keyword evidence="4" id="KW-1185">Reference proteome</keyword>
<name>A0A1S1QFT9_9ACTN</name>
<dbReference type="AlphaFoldDB" id="A0A1S1QFT9"/>
<feature type="domain" description="PPM-type phosphatase" evidence="2">
    <location>
        <begin position="31"/>
        <end position="145"/>
    </location>
</feature>
<dbReference type="EMBL" id="MAXA01000169">
    <property type="protein sequence ID" value="OHV31124.1"/>
    <property type="molecule type" value="Genomic_DNA"/>
</dbReference>
<evidence type="ECO:0000259" key="2">
    <source>
        <dbReference type="Pfam" id="PF07228"/>
    </source>
</evidence>
<dbReference type="GO" id="GO:0016791">
    <property type="term" value="F:phosphatase activity"/>
    <property type="evidence" value="ECO:0007669"/>
    <property type="project" value="TreeGrafter"/>
</dbReference>
<dbReference type="Proteomes" id="UP000179769">
    <property type="component" value="Unassembled WGS sequence"/>
</dbReference>
<gene>
    <name evidence="3" type="ORF">BBK14_16535</name>
</gene>
<evidence type="ECO:0000313" key="3">
    <source>
        <dbReference type="EMBL" id="OHV31124.1"/>
    </source>
</evidence>
<dbReference type="Gene3D" id="3.60.40.10">
    <property type="entry name" value="PPM-type phosphatase domain"/>
    <property type="match status" value="1"/>
</dbReference>
<dbReference type="InterPro" id="IPR036457">
    <property type="entry name" value="PPM-type-like_dom_sf"/>
</dbReference>
<reference evidence="4" key="1">
    <citation type="submission" date="2016-07" db="EMBL/GenBank/DDBJ databases">
        <title>Frankia sp. NRRL B-16219 Genome sequencing.</title>
        <authorList>
            <person name="Ghodhbane-Gtari F."/>
            <person name="Swanson E."/>
            <person name="Gueddou A."/>
            <person name="Louati M."/>
            <person name="Nouioui I."/>
            <person name="Hezbri K."/>
            <person name="Abebe-Akele F."/>
            <person name="Simpson S."/>
            <person name="Morris K."/>
            <person name="Thomas K."/>
            <person name="Gtari M."/>
            <person name="Tisa L.S."/>
        </authorList>
    </citation>
    <scope>NUCLEOTIDE SEQUENCE [LARGE SCALE GENOMIC DNA]</scope>
    <source>
        <strain evidence="4">NRRL B-16219</strain>
    </source>
</reference>
<accession>A0A1S1QFT9</accession>
<dbReference type="InterPro" id="IPR001932">
    <property type="entry name" value="PPM-type_phosphatase-like_dom"/>
</dbReference>
<protein>
    <recommendedName>
        <fullName evidence="2">PPM-type phosphatase domain-containing protein</fullName>
    </recommendedName>
</protein>
<keyword evidence="1" id="KW-0378">Hydrolase</keyword>
<comment type="caution">
    <text evidence="3">The sequence shown here is derived from an EMBL/GenBank/DDBJ whole genome shotgun (WGS) entry which is preliminary data.</text>
</comment>
<dbReference type="InterPro" id="IPR052016">
    <property type="entry name" value="Bact_Sigma-Reg"/>
</dbReference>
<organism evidence="3 4">
    <name type="scientific">Parafrankia soli</name>
    <dbReference type="NCBI Taxonomy" id="2599596"/>
    <lineage>
        <taxon>Bacteria</taxon>
        <taxon>Bacillati</taxon>
        <taxon>Actinomycetota</taxon>
        <taxon>Actinomycetes</taxon>
        <taxon>Frankiales</taxon>
        <taxon>Frankiaceae</taxon>
        <taxon>Parafrankia</taxon>
    </lineage>
</organism>
<evidence type="ECO:0000256" key="1">
    <source>
        <dbReference type="ARBA" id="ARBA00022801"/>
    </source>
</evidence>
<dbReference type="PANTHER" id="PTHR43156">
    <property type="entry name" value="STAGE II SPORULATION PROTEIN E-RELATED"/>
    <property type="match status" value="1"/>
</dbReference>
<dbReference type="PANTHER" id="PTHR43156:SF2">
    <property type="entry name" value="STAGE II SPORULATION PROTEIN E"/>
    <property type="match status" value="1"/>
</dbReference>
<proteinExistence type="predicted"/>